<evidence type="ECO:0000313" key="5">
    <source>
        <dbReference type="EMBL" id="MFC5219583.1"/>
    </source>
</evidence>
<sequence length="486" mass="50788">MTARANDPLISVDALIDGQLRPGNAGTRTANVLDAALDPSTGEPIASVPRTTPGSLDLAVASAQRAFTGWRAVTPAERAAALLSLADALEQDIETFIWLESRNAGKPIAATPGEIDYAIDNLRFLAGAARVLTAQAAGEYVSEATSFLRREPVGVVGAVAPWNYPLMMAVWKLGPALAAGCTVVLKPSELTPLSTLWLARLAHDVLPPGVLNVVTGDGSVGNTLISHPGVDMVSLTGSVETGRRVAAAAAPTLKRLHLELGGKAPVVVFDDADVTALAENLRVTAYGNAGQDCTAACRVIATPRVHDQVLEALAEVAASVTTGPTDEPSTELGPLISAAHRERVARLVERARHVGARIVTGGGAPDLPGFYYLPTVVAGPTQSSEIVQREVFGPVVTVQRASSDEEALAMAADTPYGLAASVWTADVGRALSATANLRFGAVWVNDHISSASEMPHGGFKQSGYGKDMSTASLDHYTEPRHVMIRW</sequence>
<dbReference type="InterPro" id="IPR016161">
    <property type="entry name" value="Ald_DH/histidinol_DH"/>
</dbReference>
<dbReference type="InterPro" id="IPR015590">
    <property type="entry name" value="Aldehyde_DH_dom"/>
</dbReference>
<evidence type="ECO:0000256" key="3">
    <source>
        <dbReference type="RuleBase" id="RU003345"/>
    </source>
</evidence>
<dbReference type="EC" id="1.2.1.19" evidence="5"/>
<proteinExistence type="inferred from homology"/>
<dbReference type="InterPro" id="IPR016163">
    <property type="entry name" value="Ald_DH_C"/>
</dbReference>
<name>A0ABW0CWY5_STRCD</name>
<accession>A0ABW0CWY5</accession>
<feature type="active site" evidence="2">
    <location>
        <position position="259"/>
    </location>
</feature>
<dbReference type="PROSITE" id="PS00687">
    <property type="entry name" value="ALDEHYDE_DEHYDR_GLU"/>
    <property type="match status" value="1"/>
</dbReference>
<keyword evidence="6" id="KW-1185">Reference proteome</keyword>
<evidence type="ECO:0000313" key="6">
    <source>
        <dbReference type="Proteomes" id="UP001596263"/>
    </source>
</evidence>
<evidence type="ECO:0000256" key="2">
    <source>
        <dbReference type="PROSITE-ProRule" id="PRU10007"/>
    </source>
</evidence>
<feature type="domain" description="Aldehyde dehydrogenase" evidence="4">
    <location>
        <begin position="37"/>
        <end position="482"/>
    </location>
</feature>
<dbReference type="Gene3D" id="3.40.605.10">
    <property type="entry name" value="Aldehyde Dehydrogenase, Chain A, domain 1"/>
    <property type="match status" value="1"/>
</dbReference>
<dbReference type="NCBIfam" id="NF010000">
    <property type="entry name" value="PRK13473.1"/>
    <property type="match status" value="1"/>
</dbReference>
<dbReference type="SUPFAM" id="SSF53720">
    <property type="entry name" value="ALDH-like"/>
    <property type="match status" value="1"/>
</dbReference>
<dbReference type="Gene3D" id="3.40.309.10">
    <property type="entry name" value="Aldehyde Dehydrogenase, Chain A, domain 2"/>
    <property type="match status" value="1"/>
</dbReference>
<protein>
    <submittedName>
        <fullName evidence="5">Aminobutyraldehyde dehydrogenase</fullName>
        <ecNumber evidence="5">1.2.1.19</ecNumber>
    </submittedName>
</protein>
<dbReference type="Pfam" id="PF00171">
    <property type="entry name" value="Aldedh"/>
    <property type="match status" value="1"/>
</dbReference>
<dbReference type="RefSeq" id="WP_380863467.1">
    <property type="nucleotide sequence ID" value="NZ_JBHSKM010000044.1"/>
</dbReference>
<evidence type="ECO:0000256" key="1">
    <source>
        <dbReference type="ARBA" id="ARBA00023002"/>
    </source>
</evidence>
<dbReference type="InterPro" id="IPR029510">
    <property type="entry name" value="Ald_DH_CS_GLU"/>
</dbReference>
<evidence type="ECO:0000259" key="4">
    <source>
        <dbReference type="Pfam" id="PF00171"/>
    </source>
</evidence>
<gene>
    <name evidence="5" type="ORF">ACFPQ9_37680</name>
</gene>
<dbReference type="InterPro" id="IPR016162">
    <property type="entry name" value="Ald_DH_N"/>
</dbReference>
<dbReference type="EMBL" id="JBHSKM010000044">
    <property type="protein sequence ID" value="MFC5219583.1"/>
    <property type="molecule type" value="Genomic_DNA"/>
</dbReference>
<dbReference type="Proteomes" id="UP001596263">
    <property type="component" value="Unassembled WGS sequence"/>
</dbReference>
<comment type="caution">
    <text evidence="5">The sequence shown here is derived from an EMBL/GenBank/DDBJ whole genome shotgun (WGS) entry which is preliminary data.</text>
</comment>
<organism evidence="5 6">
    <name type="scientific">Streptomyces coerulescens</name>
    <dbReference type="NCBI Taxonomy" id="29304"/>
    <lineage>
        <taxon>Bacteria</taxon>
        <taxon>Bacillati</taxon>
        <taxon>Actinomycetota</taxon>
        <taxon>Actinomycetes</taxon>
        <taxon>Kitasatosporales</taxon>
        <taxon>Streptomycetaceae</taxon>
        <taxon>Streptomyces</taxon>
    </lineage>
</organism>
<reference evidence="6" key="1">
    <citation type="journal article" date="2019" name="Int. J. Syst. Evol. Microbiol.">
        <title>The Global Catalogue of Microorganisms (GCM) 10K type strain sequencing project: providing services to taxonomists for standard genome sequencing and annotation.</title>
        <authorList>
            <consortium name="The Broad Institute Genomics Platform"/>
            <consortium name="The Broad Institute Genome Sequencing Center for Infectious Disease"/>
            <person name="Wu L."/>
            <person name="Ma J."/>
        </authorList>
    </citation>
    <scope>NUCLEOTIDE SEQUENCE [LARGE SCALE GENOMIC DNA]</scope>
    <source>
        <strain evidence="6">KCTC 42586</strain>
    </source>
</reference>
<keyword evidence="1 3" id="KW-0560">Oxidoreductase</keyword>
<dbReference type="PANTHER" id="PTHR11699">
    <property type="entry name" value="ALDEHYDE DEHYDROGENASE-RELATED"/>
    <property type="match status" value="1"/>
</dbReference>
<comment type="similarity">
    <text evidence="3">Belongs to the aldehyde dehydrogenase family.</text>
</comment>
<dbReference type="GO" id="GO:0019145">
    <property type="term" value="F:aminobutyraldehyde dehydrogenase (NAD+) activity"/>
    <property type="evidence" value="ECO:0007669"/>
    <property type="project" value="UniProtKB-EC"/>
</dbReference>